<gene>
    <name evidence="1" type="ORF">I5907_15530</name>
</gene>
<reference evidence="1" key="1">
    <citation type="submission" date="2020-11" db="EMBL/GenBank/DDBJ databases">
        <title>Bacterial whole genome sequence for Panacibacter sp. DH6.</title>
        <authorList>
            <person name="Le V."/>
            <person name="Ko S."/>
            <person name="Ahn C.-Y."/>
            <person name="Oh H.-M."/>
        </authorList>
    </citation>
    <scope>NUCLEOTIDE SEQUENCE</scope>
    <source>
        <strain evidence="1">DH6</strain>
    </source>
</reference>
<proteinExistence type="predicted"/>
<protein>
    <submittedName>
        <fullName evidence="1">Uncharacterized protein</fullName>
    </submittedName>
</protein>
<dbReference type="Proteomes" id="UP000628448">
    <property type="component" value="Unassembled WGS sequence"/>
</dbReference>
<dbReference type="AlphaFoldDB" id="A0A931GY85"/>
<dbReference type="RefSeq" id="WP_196991727.1">
    <property type="nucleotide sequence ID" value="NZ_JADWYR010000002.1"/>
</dbReference>
<evidence type="ECO:0000313" key="1">
    <source>
        <dbReference type="EMBL" id="MBG9377654.1"/>
    </source>
</evidence>
<keyword evidence="2" id="KW-1185">Reference proteome</keyword>
<sequence>MYPQLASSLDAIVINKVEDLLFIEVKDNLTIEAEYSIQSENDHVIRRGRFKGHFIQLCLSHLASGYYKLFINKDEHDVITYPFEKQAGQFLAIGR</sequence>
<name>A0A931GY85_9BACT</name>
<accession>A0A931GY85</accession>
<comment type="caution">
    <text evidence="1">The sequence shown here is derived from an EMBL/GenBank/DDBJ whole genome shotgun (WGS) entry which is preliminary data.</text>
</comment>
<evidence type="ECO:0000313" key="2">
    <source>
        <dbReference type="Proteomes" id="UP000628448"/>
    </source>
</evidence>
<dbReference type="EMBL" id="JADWYR010000002">
    <property type="protein sequence ID" value="MBG9377654.1"/>
    <property type="molecule type" value="Genomic_DNA"/>
</dbReference>
<organism evidence="1 2">
    <name type="scientific">Panacibacter microcysteis</name>
    <dbReference type="NCBI Taxonomy" id="2793269"/>
    <lineage>
        <taxon>Bacteria</taxon>
        <taxon>Pseudomonadati</taxon>
        <taxon>Bacteroidota</taxon>
        <taxon>Chitinophagia</taxon>
        <taxon>Chitinophagales</taxon>
        <taxon>Chitinophagaceae</taxon>
        <taxon>Panacibacter</taxon>
    </lineage>
</organism>